<dbReference type="EMBL" id="PYMC01000017">
    <property type="protein sequence ID" value="PSW02680.1"/>
    <property type="molecule type" value="Genomic_DNA"/>
</dbReference>
<protein>
    <submittedName>
        <fullName evidence="2">Uncharacterized protein</fullName>
    </submittedName>
</protein>
<sequence>MHLRQTTHSTVAAVGKIHIISLKSQPKTGRGQARRQRQGNHEKKKSGKSGSTRAREELLGQSGVTDPAT</sequence>
<reference evidence="2 3" key="1">
    <citation type="submission" date="2018-03" db="EMBL/GenBank/DDBJ databases">
        <title>Whole genome sequencing of Histamine producing bacteria.</title>
        <authorList>
            <person name="Butler K."/>
        </authorList>
    </citation>
    <scope>NUCLEOTIDE SEQUENCE [LARGE SCALE GENOMIC DNA]</scope>
    <source>
        <strain evidence="2 3">DSM 16190</strain>
    </source>
</reference>
<keyword evidence="3" id="KW-1185">Reference proteome</keyword>
<evidence type="ECO:0000313" key="2">
    <source>
        <dbReference type="EMBL" id="PSW02680.1"/>
    </source>
</evidence>
<dbReference type="AlphaFoldDB" id="A0A2T3MTU7"/>
<feature type="compositionally biased region" description="Basic residues" evidence="1">
    <location>
        <begin position="32"/>
        <end position="47"/>
    </location>
</feature>
<evidence type="ECO:0000313" key="3">
    <source>
        <dbReference type="Proteomes" id="UP000240904"/>
    </source>
</evidence>
<name>A0A2T3MTU7_9GAMM</name>
<feature type="compositionally biased region" description="Polar residues" evidence="1">
    <location>
        <begin position="1"/>
        <end position="10"/>
    </location>
</feature>
<evidence type="ECO:0000256" key="1">
    <source>
        <dbReference type="SAM" id="MobiDB-lite"/>
    </source>
</evidence>
<dbReference type="Proteomes" id="UP000240904">
    <property type="component" value="Unassembled WGS sequence"/>
</dbReference>
<gene>
    <name evidence="2" type="ORF">C9I89_18335</name>
</gene>
<accession>A0A2T3MTU7</accession>
<comment type="caution">
    <text evidence="2">The sequence shown here is derived from an EMBL/GenBank/DDBJ whole genome shotgun (WGS) entry which is preliminary data.</text>
</comment>
<organism evidence="2 3">
    <name type="scientific">Photobacterium lipolyticum</name>
    <dbReference type="NCBI Taxonomy" id="266810"/>
    <lineage>
        <taxon>Bacteria</taxon>
        <taxon>Pseudomonadati</taxon>
        <taxon>Pseudomonadota</taxon>
        <taxon>Gammaproteobacteria</taxon>
        <taxon>Vibrionales</taxon>
        <taxon>Vibrionaceae</taxon>
        <taxon>Photobacterium</taxon>
    </lineage>
</organism>
<proteinExistence type="predicted"/>
<feature type="region of interest" description="Disordered" evidence="1">
    <location>
        <begin position="1"/>
        <end position="69"/>
    </location>
</feature>